<evidence type="ECO:0000256" key="3">
    <source>
        <dbReference type="SAM" id="MobiDB-lite"/>
    </source>
</evidence>
<proteinExistence type="inferred from homology"/>
<feature type="compositionally biased region" description="Low complexity" evidence="3">
    <location>
        <begin position="154"/>
        <end position="167"/>
    </location>
</feature>
<reference evidence="6" key="2">
    <citation type="submission" date="2013-12" db="EMBL/GenBank/DDBJ databases">
        <authorList>
            <person name="Yu Y."/>
            <person name="Lee S."/>
            <person name="de Baynast K."/>
            <person name="Wissotski M."/>
            <person name="Liu L."/>
            <person name="Talag J."/>
            <person name="Goicoechea J."/>
            <person name="Angelova A."/>
            <person name="Jetty R."/>
            <person name="Kudrna D."/>
            <person name="Golser W."/>
            <person name="Rivera L."/>
            <person name="Zhang J."/>
            <person name="Wing R."/>
        </authorList>
    </citation>
    <scope>NUCLEOTIDE SEQUENCE</scope>
</reference>
<dbReference type="Gramene" id="LPERR03G07320.1">
    <property type="protein sequence ID" value="LPERR03G07320.1"/>
    <property type="gene ID" value="LPERR03G07320"/>
</dbReference>
<dbReference type="AlphaFoldDB" id="A0A0D9VR40"/>
<feature type="coiled-coil region" evidence="2">
    <location>
        <begin position="226"/>
        <end position="275"/>
    </location>
</feature>
<organism evidence="5 6">
    <name type="scientific">Leersia perrieri</name>
    <dbReference type="NCBI Taxonomy" id="77586"/>
    <lineage>
        <taxon>Eukaryota</taxon>
        <taxon>Viridiplantae</taxon>
        <taxon>Streptophyta</taxon>
        <taxon>Embryophyta</taxon>
        <taxon>Tracheophyta</taxon>
        <taxon>Spermatophyta</taxon>
        <taxon>Magnoliopsida</taxon>
        <taxon>Liliopsida</taxon>
        <taxon>Poales</taxon>
        <taxon>Poaceae</taxon>
        <taxon>BOP clade</taxon>
        <taxon>Oryzoideae</taxon>
        <taxon>Oryzeae</taxon>
        <taxon>Oryzinae</taxon>
        <taxon>Leersia</taxon>
    </lineage>
</organism>
<keyword evidence="2" id="KW-0175">Coiled coil</keyword>
<dbReference type="Pfam" id="PF03763">
    <property type="entry name" value="Remorin_C"/>
    <property type="match status" value="1"/>
</dbReference>
<feature type="domain" description="Remorin C-terminal" evidence="4">
    <location>
        <begin position="215"/>
        <end position="310"/>
    </location>
</feature>
<protein>
    <recommendedName>
        <fullName evidence="4">Remorin C-terminal domain-containing protein</fullName>
    </recommendedName>
</protein>
<dbReference type="PANTHER" id="PTHR31471:SF51">
    <property type="entry name" value="REMORIN FAMILY PROTEIN"/>
    <property type="match status" value="1"/>
</dbReference>
<reference evidence="5" key="3">
    <citation type="submission" date="2015-04" db="UniProtKB">
        <authorList>
            <consortium name="EnsemblPlants"/>
        </authorList>
    </citation>
    <scope>IDENTIFICATION</scope>
</reference>
<comment type="similarity">
    <text evidence="1">Belongs to the remorin family.</text>
</comment>
<feature type="region of interest" description="Disordered" evidence="3">
    <location>
        <begin position="289"/>
        <end position="309"/>
    </location>
</feature>
<feature type="compositionally biased region" description="Basic and acidic residues" evidence="3">
    <location>
        <begin position="168"/>
        <end position="179"/>
    </location>
</feature>
<evidence type="ECO:0000313" key="6">
    <source>
        <dbReference type="Proteomes" id="UP000032180"/>
    </source>
</evidence>
<dbReference type="eggNOG" id="ENOG502S23G">
    <property type="taxonomic scope" value="Eukaryota"/>
</dbReference>
<evidence type="ECO:0000256" key="1">
    <source>
        <dbReference type="ARBA" id="ARBA00005711"/>
    </source>
</evidence>
<dbReference type="Proteomes" id="UP000032180">
    <property type="component" value="Chromosome 3"/>
</dbReference>
<feature type="compositionally biased region" description="Basic and acidic residues" evidence="3">
    <location>
        <begin position="137"/>
        <end position="150"/>
    </location>
</feature>
<feature type="compositionally biased region" description="Basic and acidic residues" evidence="3">
    <location>
        <begin position="290"/>
        <end position="309"/>
    </location>
</feature>
<accession>A0A0D9VR40</accession>
<dbReference type="PANTHER" id="PTHR31471">
    <property type="entry name" value="OS02G0116800 PROTEIN"/>
    <property type="match status" value="1"/>
</dbReference>
<sequence length="359" mass="39795">MDGDLKKLRVRFPGVLKGNKGGSQTPTIPPEENAALRRARMNSSNGYDAAFAASIAAAAFAIAAQEQKLAAQKKHVPIEVPSTAPPVLSPIKRGESMKKPTGGSKISRWFSGKETAEDDDDGPADVSVRRPLKPAQRKHEDTSSDQKVPAKIDSSLSAKTGSGSSSKLQDKKGSKKFEQEQAIQKAPSTVRPATSYHSRRNGDGTVGVTAIGTADTKTDEWEKAKLAGITEDYKKMMDTIAEWENEKKVKAKRQKEQKEKELDRKRAKVLEEYNQEITRINKIAGGARSMAEERKYNDERKIKEKADKRRPPLEDFVSAEVFRKTVGCFFFKSKFTFLGSADEEAPGTKWSEDDFKKLR</sequence>
<reference evidence="5 6" key="1">
    <citation type="submission" date="2012-08" db="EMBL/GenBank/DDBJ databases">
        <title>Oryza genome evolution.</title>
        <authorList>
            <person name="Wing R.A."/>
        </authorList>
    </citation>
    <scope>NUCLEOTIDE SEQUENCE</scope>
</reference>
<dbReference type="STRING" id="77586.A0A0D9VR40"/>
<dbReference type="EnsemblPlants" id="LPERR03G07320.1">
    <property type="protein sequence ID" value="LPERR03G07320.1"/>
    <property type="gene ID" value="LPERR03G07320"/>
</dbReference>
<dbReference type="InterPro" id="IPR005516">
    <property type="entry name" value="Remorin_C"/>
</dbReference>
<keyword evidence="6" id="KW-1185">Reference proteome</keyword>
<evidence type="ECO:0000313" key="5">
    <source>
        <dbReference type="EnsemblPlants" id="LPERR03G07320.1"/>
    </source>
</evidence>
<feature type="region of interest" description="Disordered" evidence="3">
    <location>
        <begin position="70"/>
        <end position="211"/>
    </location>
</feature>
<evidence type="ECO:0000256" key="2">
    <source>
        <dbReference type="SAM" id="Coils"/>
    </source>
</evidence>
<evidence type="ECO:0000259" key="4">
    <source>
        <dbReference type="Pfam" id="PF03763"/>
    </source>
</evidence>
<name>A0A0D9VR40_9ORYZ</name>